<feature type="compositionally biased region" description="Polar residues" evidence="1">
    <location>
        <begin position="1"/>
        <end position="13"/>
    </location>
</feature>
<evidence type="ECO:0000256" key="1">
    <source>
        <dbReference type="SAM" id="MobiDB-lite"/>
    </source>
</evidence>
<feature type="non-terminal residue" evidence="2">
    <location>
        <position position="1"/>
    </location>
</feature>
<dbReference type="EMBL" id="GETE01000983">
    <property type="protein sequence ID" value="JAT78833.1"/>
    <property type="molecule type" value="Transcribed_RNA"/>
</dbReference>
<accession>A0A1D2AIL3</accession>
<feature type="compositionally biased region" description="Polar residues" evidence="1">
    <location>
        <begin position="24"/>
        <end position="43"/>
    </location>
</feature>
<dbReference type="AlphaFoldDB" id="A0A1D2AIL3"/>
<proteinExistence type="predicted"/>
<reference evidence="2" key="1">
    <citation type="submission" date="2016-07" db="EMBL/GenBank/DDBJ databases">
        <title>Salivary Glands transcriptome analysis on engorged females of Ornithodoros brasiliensis (Acari:Argasidae).</title>
        <authorList>
            <person name="Simons S.M."/>
            <person name="Carvalho E."/>
            <person name="Junqueira-de-Azevedo I."/>
            <person name="Ho P.L."/>
            <person name="Giovanni D."/>
            <person name="Mendonca R."/>
            <person name="Onofrio V."/>
            <person name="Landulfo G."/>
            <person name="Ramirez D."/>
            <person name="Barros-Battesti D."/>
        </authorList>
    </citation>
    <scope>NUCLEOTIDE SEQUENCE</scope>
    <source>
        <strain evidence="2">Female</strain>
        <tissue evidence="2">Salivary gland</tissue>
    </source>
</reference>
<sequence>ATAYSSGVSSAPTSAPAFGLAPDGSQQFNFDQQTLQIFSSGANSDRGRGPGGSSNMTEYVRQELRAIVGARTQHHQQQGVKVGLSTEKPPQSHCVIIIPIYGMADSKLVMTVAPQNDICPQGRT</sequence>
<feature type="region of interest" description="Disordered" evidence="1">
    <location>
        <begin position="1"/>
        <end position="56"/>
    </location>
</feature>
<protein>
    <submittedName>
        <fullName evidence="2">Cytochrome b</fullName>
    </submittedName>
</protein>
<name>A0A1D2AIL3_ORNBR</name>
<organism evidence="2">
    <name type="scientific">Ornithodoros brasiliensis</name>
    <name type="common">Mouro tick</name>
    <dbReference type="NCBI Taxonomy" id="888526"/>
    <lineage>
        <taxon>Eukaryota</taxon>
        <taxon>Metazoa</taxon>
        <taxon>Ecdysozoa</taxon>
        <taxon>Arthropoda</taxon>
        <taxon>Chelicerata</taxon>
        <taxon>Arachnida</taxon>
        <taxon>Acari</taxon>
        <taxon>Parasitiformes</taxon>
        <taxon>Ixodida</taxon>
        <taxon>Ixodoidea</taxon>
        <taxon>Argasidae</taxon>
        <taxon>Ornithodorinae</taxon>
        <taxon>Ornithodoros</taxon>
    </lineage>
</organism>
<evidence type="ECO:0000313" key="2">
    <source>
        <dbReference type="EMBL" id="JAT78833.1"/>
    </source>
</evidence>